<organism evidence="2 3">
    <name type="scientific">Ruminococcus difficilis</name>
    <dbReference type="NCBI Taxonomy" id="2763069"/>
    <lineage>
        <taxon>Bacteria</taxon>
        <taxon>Bacillati</taxon>
        <taxon>Bacillota</taxon>
        <taxon>Clostridia</taxon>
        <taxon>Eubacteriales</taxon>
        <taxon>Oscillospiraceae</taxon>
        <taxon>Ruminococcus</taxon>
    </lineage>
</organism>
<proteinExistence type="predicted"/>
<dbReference type="InterPro" id="IPR036779">
    <property type="entry name" value="LysM_dom_sf"/>
</dbReference>
<dbReference type="InterPro" id="IPR024300">
    <property type="entry name" value="SipL_SPOCS_dom"/>
</dbReference>
<dbReference type="AlphaFoldDB" id="A0A934TZ69"/>
<gene>
    <name evidence="2" type="ORF">JKK62_05570</name>
</gene>
<evidence type="ECO:0000313" key="2">
    <source>
        <dbReference type="EMBL" id="MBK6088125.1"/>
    </source>
</evidence>
<evidence type="ECO:0000259" key="1">
    <source>
        <dbReference type="Pfam" id="PF12673"/>
    </source>
</evidence>
<dbReference type="Gene3D" id="3.10.350.10">
    <property type="entry name" value="LysM domain"/>
    <property type="match status" value="1"/>
</dbReference>
<evidence type="ECO:0000313" key="3">
    <source>
        <dbReference type="Proteomes" id="UP000633365"/>
    </source>
</evidence>
<name>A0A934TZ69_9FIRM</name>
<reference evidence="2" key="1">
    <citation type="submission" date="2021-01" db="EMBL/GenBank/DDBJ databases">
        <title>Genome public.</title>
        <authorList>
            <person name="Liu C."/>
            <person name="Sun Q."/>
        </authorList>
    </citation>
    <scope>NUCLEOTIDE SEQUENCE</scope>
    <source>
        <strain evidence="2">M6</strain>
    </source>
</reference>
<keyword evidence="3" id="KW-1185">Reference proteome</keyword>
<protein>
    <submittedName>
        <fullName evidence="2">DUF3794 domain-containing protein</fullName>
    </submittedName>
</protein>
<dbReference type="Pfam" id="PF12673">
    <property type="entry name" value="SipL"/>
    <property type="match status" value="2"/>
</dbReference>
<dbReference type="EMBL" id="JAEQMG010000048">
    <property type="protein sequence ID" value="MBK6088125.1"/>
    <property type="molecule type" value="Genomic_DNA"/>
</dbReference>
<dbReference type="SUPFAM" id="SSF54106">
    <property type="entry name" value="LysM domain"/>
    <property type="match status" value="1"/>
</dbReference>
<accession>A0A934TZ69</accession>
<feature type="domain" description="SipL SPOCS" evidence="1">
    <location>
        <begin position="37"/>
        <end position="115"/>
    </location>
</feature>
<sequence length="507" mass="56318">MEYHLTKKTISRLRYAADTVTEQAVDVDLSLPDYCPDIEKILSCTLIPEVNMTNVSGDRLNIEGGSCVRVVYLDSDRTIRVYEYRTPFSESLPMKGESPDCVVYVDAKPEYLNCRALSPRKLSLHGAFSLGVRIAVRDELAYYAYDDGDELQTKSDMLTVSTLCGMSSESFAVQEDISVSGKSDIHTVISHRLSARITDMKAIQNKIMLNAELKLDLMYLSGIEDPSLECMSYSLPISRVVDCEGVDENAVIDGELSVMSSEVHLSDDALDGSSVLSLDARLCFNTLCYAGCEIEVLSDVFSTEKEAQVQTEPFSCNSGIICRSFSDTEKATIGLDEEIGKILDVHCEKLTASYTAADDGVLINAKMTVGVYYENQENETRYVERDTEFSFRPDTEGHTEILRLRAAADSLSYRLKDNRQIELRAEMCYRMTMCKRLSCAAVTGVSADDDAPEKPRDSALILYYADDGDRVWDIAKRFCSRPADIIAENDLEGETIGAGMMLMIPTA</sequence>
<dbReference type="Proteomes" id="UP000633365">
    <property type="component" value="Unassembled WGS sequence"/>
</dbReference>
<comment type="caution">
    <text evidence="2">The sequence shown here is derived from an EMBL/GenBank/DDBJ whole genome shotgun (WGS) entry which is preliminary data.</text>
</comment>
<dbReference type="RefSeq" id="WP_186832873.1">
    <property type="nucleotide sequence ID" value="NZ_JAEQMG010000048.1"/>
</dbReference>
<feature type="domain" description="SipL SPOCS" evidence="1">
    <location>
        <begin position="184"/>
        <end position="258"/>
    </location>
</feature>